<accession>A0A9E2BFN1</accession>
<dbReference type="GO" id="GO:0016020">
    <property type="term" value="C:membrane"/>
    <property type="evidence" value="ECO:0007669"/>
    <property type="project" value="UniProtKB-SubCell"/>
</dbReference>
<comment type="caution">
    <text evidence="6">The sequence shown here is derived from an EMBL/GenBank/DDBJ whole genome shotgun (WGS) entry which is preliminary data.</text>
</comment>
<dbReference type="InterPro" id="IPR003689">
    <property type="entry name" value="ZIP"/>
</dbReference>
<dbReference type="Pfam" id="PF02535">
    <property type="entry name" value="Zip"/>
    <property type="match status" value="1"/>
</dbReference>
<dbReference type="Proteomes" id="UP000811545">
    <property type="component" value="Unassembled WGS sequence"/>
</dbReference>
<dbReference type="GO" id="GO:0046873">
    <property type="term" value="F:metal ion transmembrane transporter activity"/>
    <property type="evidence" value="ECO:0007669"/>
    <property type="project" value="InterPro"/>
</dbReference>
<evidence type="ECO:0000256" key="1">
    <source>
        <dbReference type="ARBA" id="ARBA00004141"/>
    </source>
</evidence>
<feature type="transmembrane region" description="Helical" evidence="5">
    <location>
        <begin position="49"/>
        <end position="68"/>
    </location>
</feature>
<keyword evidence="3 5" id="KW-1133">Transmembrane helix</keyword>
<dbReference type="AlphaFoldDB" id="A0A9E2BFN1"/>
<reference evidence="6 7" key="1">
    <citation type="journal article" date="2021" name="bioRxiv">
        <title>Unique metabolic strategies in Hadean analogues reveal hints for primordial physiology.</title>
        <authorList>
            <person name="Nobu M.K."/>
            <person name="Nakai R."/>
            <person name="Tamazawa S."/>
            <person name="Mori H."/>
            <person name="Toyoda A."/>
            <person name="Ijiri A."/>
            <person name="Suzuki S."/>
            <person name="Kurokawa K."/>
            <person name="Kamagata Y."/>
            <person name="Tamaki H."/>
        </authorList>
    </citation>
    <scope>NUCLEOTIDE SEQUENCE [LARGE SCALE GENOMIC DNA]</scope>
    <source>
        <strain evidence="6">BS525</strain>
    </source>
</reference>
<evidence type="ECO:0000256" key="3">
    <source>
        <dbReference type="ARBA" id="ARBA00022989"/>
    </source>
</evidence>
<gene>
    <name evidence="6" type="ORF">DDT42_00586</name>
</gene>
<evidence type="ECO:0000313" key="6">
    <source>
        <dbReference type="EMBL" id="MBT9144738.1"/>
    </source>
</evidence>
<evidence type="ECO:0000313" key="7">
    <source>
        <dbReference type="Proteomes" id="UP000811545"/>
    </source>
</evidence>
<evidence type="ECO:0008006" key="8">
    <source>
        <dbReference type="Google" id="ProtNLM"/>
    </source>
</evidence>
<keyword evidence="2 5" id="KW-0812">Transmembrane</keyword>
<evidence type="ECO:0000256" key="5">
    <source>
        <dbReference type="SAM" id="Phobius"/>
    </source>
</evidence>
<proteinExistence type="predicted"/>
<evidence type="ECO:0000256" key="2">
    <source>
        <dbReference type="ARBA" id="ARBA00022692"/>
    </source>
</evidence>
<comment type="subcellular location">
    <subcellularLocation>
        <location evidence="1">Membrane</location>
        <topology evidence="1">Multi-pass membrane protein</topology>
    </subcellularLocation>
</comment>
<protein>
    <recommendedName>
        <fullName evidence="8">ZIP family metal transporter</fullName>
    </recommendedName>
</protein>
<name>A0A9E2BFN1_PSYF1</name>
<dbReference type="EMBL" id="QLTW01000019">
    <property type="protein sequence ID" value="MBT9144738.1"/>
    <property type="molecule type" value="Genomic_DNA"/>
</dbReference>
<evidence type="ECO:0000256" key="4">
    <source>
        <dbReference type="ARBA" id="ARBA00023136"/>
    </source>
</evidence>
<sequence>MLVSFISLIGIIGLREFNLKKVIFMLVAFSSGTLFGTAFLHLIPEALELTGDKALVFIPMGIGIFLSWKSS</sequence>
<keyword evidence="4 5" id="KW-0472">Membrane</keyword>
<feature type="transmembrane region" description="Helical" evidence="5">
    <location>
        <begin position="22"/>
        <end position="43"/>
    </location>
</feature>
<organism evidence="6 7">
    <name type="scientific">Psychracetigena formicireducens</name>
    <dbReference type="NCBI Taxonomy" id="2986056"/>
    <lineage>
        <taxon>Bacteria</taxon>
        <taxon>Bacillati</taxon>
        <taxon>Candidatus Lithacetigenota</taxon>
        <taxon>Candidatus Psychracetigena</taxon>
    </lineage>
</organism>